<evidence type="ECO:0000313" key="2">
    <source>
        <dbReference type="Proteomes" id="UP000300142"/>
    </source>
</evidence>
<dbReference type="AlphaFoldDB" id="A0A479ZYZ4"/>
<dbReference type="Proteomes" id="UP000300142">
    <property type="component" value="Unassembled WGS sequence"/>
</dbReference>
<gene>
    <name evidence="1" type="ORF">SR1949_30070</name>
</gene>
<sequence length="376" mass="43342">MQVKIIGKAKDLRTNTDILYAQLSIQDYLDLVGDNFDDYEPQRKREKYKAYERMKVDIMNGALLPSITLAVKPELVSDILPIVQKDDRQELERALSKPGQVNILDGLQRTFILKDIAKEDFDFNSEQKLLVEFWLEGNIRNLIYRIIVLNAGQKPMSMKHQIGLLFITLNDTLKDEIPDIEIFKEKESARRKKARKYPLDRIATAYQSFITKSPETQRQNVVAQKLVEEEILDSTEEQLGEQFDAFKNYLKIYADLDVEVSRIYIGNADKEIPNGIKWFGEESVMNSFFAALALVSSNNSERVQKALDTLLKLLRDTKENDDPLALEKLQELESGFNPRKVSLGFAKRKLLTNGFKEYFREAGKVPFLNCWITAAE</sequence>
<keyword evidence="2" id="KW-1185">Reference proteome</keyword>
<name>A0A479ZYZ4_9CYAN</name>
<organism evidence="1 2">
    <name type="scientific">Sphaerospermopsis reniformis</name>
    <dbReference type="NCBI Taxonomy" id="531300"/>
    <lineage>
        <taxon>Bacteria</taxon>
        <taxon>Bacillati</taxon>
        <taxon>Cyanobacteriota</taxon>
        <taxon>Cyanophyceae</taxon>
        <taxon>Nostocales</taxon>
        <taxon>Aphanizomenonaceae</taxon>
        <taxon>Sphaerospermopsis</taxon>
    </lineage>
</organism>
<comment type="caution">
    <text evidence="1">The sequence shown here is derived from an EMBL/GenBank/DDBJ whole genome shotgun (WGS) entry which is preliminary data.</text>
</comment>
<accession>A0A479ZYZ4</accession>
<dbReference type="EMBL" id="BJCE01000103">
    <property type="protein sequence ID" value="GCL37895.1"/>
    <property type="molecule type" value="Genomic_DNA"/>
</dbReference>
<reference evidence="2" key="1">
    <citation type="submission" date="2019-02" db="EMBL/GenBank/DDBJ databases">
        <title>Draft genome sequence of Sphaerospermopsis reniformis NIES-1949.</title>
        <authorList>
            <person name="Yamaguchi H."/>
            <person name="Suzuki S."/>
            <person name="Kawachi M."/>
        </authorList>
    </citation>
    <scope>NUCLEOTIDE SEQUENCE [LARGE SCALE GENOMIC DNA]</scope>
    <source>
        <strain evidence="2">NIES-1949</strain>
    </source>
</reference>
<evidence type="ECO:0000313" key="1">
    <source>
        <dbReference type="EMBL" id="GCL37895.1"/>
    </source>
</evidence>
<proteinExistence type="predicted"/>
<dbReference type="RefSeq" id="WP_199301865.1">
    <property type="nucleotide sequence ID" value="NZ_BJCE01000103.1"/>
</dbReference>
<protein>
    <submittedName>
        <fullName evidence="1">Uncharacterized protein</fullName>
    </submittedName>
</protein>